<dbReference type="STRING" id="27349.A0A0L6UU39"/>
<feature type="compositionally biased region" description="Low complexity" evidence="1">
    <location>
        <begin position="92"/>
        <end position="103"/>
    </location>
</feature>
<dbReference type="GO" id="GO:0016301">
    <property type="term" value="F:kinase activity"/>
    <property type="evidence" value="ECO:0007669"/>
    <property type="project" value="UniProtKB-KW"/>
</dbReference>
<feature type="region of interest" description="Disordered" evidence="1">
    <location>
        <begin position="234"/>
        <end position="265"/>
    </location>
</feature>
<gene>
    <name evidence="2" type="ORF">VP01_3730g5</name>
</gene>
<keyword evidence="2" id="KW-0418">Kinase</keyword>
<dbReference type="EMBL" id="LAVV01008758">
    <property type="protein sequence ID" value="KNZ52009.1"/>
    <property type="molecule type" value="Genomic_DNA"/>
</dbReference>
<dbReference type="VEuPathDB" id="FungiDB:VP01_3730g5"/>
<organism evidence="2 3">
    <name type="scientific">Puccinia sorghi</name>
    <dbReference type="NCBI Taxonomy" id="27349"/>
    <lineage>
        <taxon>Eukaryota</taxon>
        <taxon>Fungi</taxon>
        <taxon>Dikarya</taxon>
        <taxon>Basidiomycota</taxon>
        <taxon>Pucciniomycotina</taxon>
        <taxon>Pucciniomycetes</taxon>
        <taxon>Pucciniales</taxon>
        <taxon>Pucciniaceae</taxon>
        <taxon>Puccinia</taxon>
    </lineage>
</organism>
<feature type="compositionally biased region" description="Polar residues" evidence="1">
    <location>
        <begin position="242"/>
        <end position="264"/>
    </location>
</feature>
<keyword evidence="3" id="KW-1185">Reference proteome</keyword>
<name>A0A0L6UU39_9BASI</name>
<feature type="region of interest" description="Disordered" evidence="1">
    <location>
        <begin position="84"/>
        <end position="103"/>
    </location>
</feature>
<protein>
    <submittedName>
        <fullName evidence="2">AGC protein kinase</fullName>
    </submittedName>
</protein>
<reference evidence="2 3" key="1">
    <citation type="submission" date="2015-08" db="EMBL/GenBank/DDBJ databases">
        <title>Next Generation Sequencing and Analysis of the Genome of Puccinia sorghi L Schw, the Causal Agent of Maize Common Rust.</title>
        <authorList>
            <person name="Rochi L."/>
            <person name="Burguener G."/>
            <person name="Darino M."/>
            <person name="Turjanski A."/>
            <person name="Kreff E."/>
            <person name="Dieguez M.J."/>
            <person name="Sacco F."/>
        </authorList>
    </citation>
    <scope>NUCLEOTIDE SEQUENCE [LARGE SCALE GENOMIC DNA]</scope>
    <source>
        <strain evidence="2 3">RO10H11247</strain>
    </source>
</reference>
<accession>A0A0L6UU39</accession>
<dbReference type="OrthoDB" id="2908607at2759"/>
<comment type="caution">
    <text evidence="2">The sequence shown here is derived from an EMBL/GenBank/DDBJ whole genome shotgun (WGS) entry which is preliminary data.</text>
</comment>
<dbReference type="Proteomes" id="UP000037035">
    <property type="component" value="Unassembled WGS sequence"/>
</dbReference>
<evidence type="ECO:0000256" key="1">
    <source>
        <dbReference type="SAM" id="MobiDB-lite"/>
    </source>
</evidence>
<evidence type="ECO:0000313" key="2">
    <source>
        <dbReference type="EMBL" id="KNZ52009.1"/>
    </source>
</evidence>
<keyword evidence="2" id="KW-0808">Transferase</keyword>
<evidence type="ECO:0000313" key="3">
    <source>
        <dbReference type="Proteomes" id="UP000037035"/>
    </source>
</evidence>
<sequence>MNSYMGFHHFTTRRRIRCLIGLSQIMIFPQIEFMNRLMCMDPKSRLGAQGAAEVKAHLFLADIDWAQKRGITCPLVFHDKEENPAHPVAGKPSTTTPTCPTKTPLPAALGPLTILGHYFKNLPMLEQANEEVIRRLKVGKNGVRFRHPRHLPLRGKLSSNEQKIVGMVLLTESNSSSVPLSSKPLAAGHGSPHSRQTLEQFSWMVLPGKLDDPSRRNSLPSRMCWVSFSGNTEASPPVPALPTTTGKQQPISNRSHSHTGSVLQSHVKLSPCPGLTASLPGPLENNVELLLG</sequence>
<dbReference type="AlphaFoldDB" id="A0A0L6UU39"/>
<feature type="region of interest" description="Disordered" evidence="1">
    <location>
        <begin position="175"/>
        <end position="194"/>
    </location>
</feature>
<proteinExistence type="predicted"/>